<dbReference type="RefSeq" id="WP_167627339.1">
    <property type="nucleotide sequence ID" value="NZ_BAAAHR010000007.1"/>
</dbReference>
<dbReference type="InterPro" id="IPR017871">
    <property type="entry name" value="ABC_transporter-like_CS"/>
</dbReference>
<dbReference type="Gene3D" id="3.40.50.300">
    <property type="entry name" value="P-loop containing nucleotide triphosphate hydrolases"/>
    <property type="match status" value="1"/>
</dbReference>
<dbReference type="SMART" id="SM00382">
    <property type="entry name" value="AAA"/>
    <property type="match status" value="1"/>
</dbReference>
<evidence type="ECO:0000256" key="2">
    <source>
        <dbReference type="ARBA" id="ARBA00022840"/>
    </source>
</evidence>
<dbReference type="GO" id="GO:0005886">
    <property type="term" value="C:plasma membrane"/>
    <property type="evidence" value="ECO:0007669"/>
    <property type="project" value="TreeGrafter"/>
</dbReference>
<feature type="domain" description="ABC transporter" evidence="4">
    <location>
        <begin position="3"/>
        <end position="222"/>
    </location>
</feature>
<dbReference type="PROSITE" id="PS00211">
    <property type="entry name" value="ABC_TRANSPORTER_1"/>
    <property type="match status" value="1"/>
</dbReference>
<dbReference type="InterPro" id="IPR027417">
    <property type="entry name" value="P-loop_NTPase"/>
</dbReference>
<evidence type="ECO:0000256" key="1">
    <source>
        <dbReference type="ARBA" id="ARBA00022741"/>
    </source>
</evidence>
<gene>
    <name evidence="6" type="ORF">FB463_002482</name>
    <name evidence="5" type="ORF">FFA01_20000</name>
</gene>
<dbReference type="InterPro" id="IPR003593">
    <property type="entry name" value="AAA+_ATPase"/>
</dbReference>
<sequence>MHLIVDDLSLSAGGATLFRGLSHRFAPGRVTAVVGPSGSGKSTLLAALAGLHPVADGRILVATDELADRDRRDGAADGAAPVGRPPRARDVTWVPQGSNALPGRTAIDNVMVAPLAAGRTMEEARQAAERALAQVGLGHRAGAFSRTLSGGELQRLSLARGLATTRPFVFADEPTASLDGANAARVAEVLAGVTTDATVVIATHDDLIVRSADACVDLRPYLLA</sequence>
<dbReference type="GO" id="GO:0022857">
    <property type="term" value="F:transmembrane transporter activity"/>
    <property type="evidence" value="ECO:0007669"/>
    <property type="project" value="TreeGrafter"/>
</dbReference>
<organism evidence="6 8">
    <name type="scientific">Frigoribacterium faeni</name>
    <dbReference type="NCBI Taxonomy" id="145483"/>
    <lineage>
        <taxon>Bacteria</taxon>
        <taxon>Bacillati</taxon>
        <taxon>Actinomycetota</taxon>
        <taxon>Actinomycetes</taxon>
        <taxon>Micrococcales</taxon>
        <taxon>Microbacteriaceae</taxon>
        <taxon>Frigoribacterium</taxon>
    </lineage>
</organism>
<dbReference type="InterPro" id="IPR003439">
    <property type="entry name" value="ABC_transporter-like_ATP-bd"/>
</dbReference>
<keyword evidence="6" id="KW-0449">Lipoprotein</keyword>
<proteinExistence type="predicted"/>
<evidence type="ECO:0000256" key="3">
    <source>
        <dbReference type="SAM" id="MobiDB-lite"/>
    </source>
</evidence>
<dbReference type="PANTHER" id="PTHR24220:SF86">
    <property type="entry name" value="ABC TRANSPORTER ABCH.1"/>
    <property type="match status" value="1"/>
</dbReference>
<reference evidence="5 7" key="1">
    <citation type="submission" date="2019-07" db="EMBL/GenBank/DDBJ databases">
        <title>Whole genome shotgun sequence of Frigoribacterium faeni NBRC 103066.</title>
        <authorList>
            <person name="Hosoyama A."/>
            <person name="Uohara A."/>
            <person name="Ohji S."/>
            <person name="Ichikawa N."/>
        </authorList>
    </citation>
    <scope>NUCLEOTIDE SEQUENCE [LARGE SCALE GENOMIC DNA]</scope>
    <source>
        <strain evidence="5 7">NBRC 103066</strain>
    </source>
</reference>
<evidence type="ECO:0000259" key="4">
    <source>
        <dbReference type="PROSITE" id="PS50893"/>
    </source>
</evidence>
<keyword evidence="2" id="KW-0067">ATP-binding</keyword>
<dbReference type="PROSITE" id="PS50893">
    <property type="entry name" value="ABC_TRANSPORTER_2"/>
    <property type="match status" value="1"/>
</dbReference>
<evidence type="ECO:0000313" key="6">
    <source>
        <dbReference type="EMBL" id="MBA8814216.1"/>
    </source>
</evidence>
<accession>A0A7W3JK02</accession>
<dbReference type="EMBL" id="JACGWW010000003">
    <property type="protein sequence ID" value="MBA8814216.1"/>
    <property type="molecule type" value="Genomic_DNA"/>
</dbReference>
<evidence type="ECO:0000313" key="8">
    <source>
        <dbReference type="Proteomes" id="UP000522688"/>
    </source>
</evidence>
<evidence type="ECO:0000313" key="5">
    <source>
        <dbReference type="EMBL" id="GEK83691.1"/>
    </source>
</evidence>
<keyword evidence="7" id="KW-1185">Reference proteome</keyword>
<name>A0A7W3JK02_9MICO</name>
<feature type="region of interest" description="Disordered" evidence="3">
    <location>
        <begin position="70"/>
        <end position="89"/>
    </location>
</feature>
<dbReference type="InterPro" id="IPR015854">
    <property type="entry name" value="ABC_transpr_LolD-like"/>
</dbReference>
<dbReference type="Proteomes" id="UP000321154">
    <property type="component" value="Unassembled WGS sequence"/>
</dbReference>
<dbReference type="Pfam" id="PF00005">
    <property type="entry name" value="ABC_tran"/>
    <property type="match status" value="1"/>
</dbReference>
<dbReference type="GO" id="GO:0016887">
    <property type="term" value="F:ATP hydrolysis activity"/>
    <property type="evidence" value="ECO:0007669"/>
    <property type="project" value="InterPro"/>
</dbReference>
<keyword evidence="1" id="KW-0547">Nucleotide-binding</keyword>
<dbReference type="EMBL" id="BJUV01000018">
    <property type="protein sequence ID" value="GEK83691.1"/>
    <property type="molecule type" value="Genomic_DNA"/>
</dbReference>
<dbReference type="PANTHER" id="PTHR24220">
    <property type="entry name" value="IMPORT ATP-BINDING PROTEIN"/>
    <property type="match status" value="1"/>
</dbReference>
<protein>
    <submittedName>
        <fullName evidence="5">ABC transporter</fullName>
    </submittedName>
    <submittedName>
        <fullName evidence="6">ABC-type lipoprotein export system ATPase subunit</fullName>
    </submittedName>
</protein>
<dbReference type="AlphaFoldDB" id="A0A7W3JK02"/>
<dbReference type="GO" id="GO:0005524">
    <property type="term" value="F:ATP binding"/>
    <property type="evidence" value="ECO:0007669"/>
    <property type="project" value="UniProtKB-KW"/>
</dbReference>
<comment type="caution">
    <text evidence="6">The sequence shown here is derived from an EMBL/GenBank/DDBJ whole genome shotgun (WGS) entry which is preliminary data.</text>
</comment>
<dbReference type="SUPFAM" id="SSF52540">
    <property type="entry name" value="P-loop containing nucleoside triphosphate hydrolases"/>
    <property type="match status" value="1"/>
</dbReference>
<reference evidence="6 8" key="2">
    <citation type="submission" date="2020-07" db="EMBL/GenBank/DDBJ databases">
        <title>Sequencing the genomes of 1000 actinobacteria strains.</title>
        <authorList>
            <person name="Klenk H.-P."/>
        </authorList>
    </citation>
    <scope>NUCLEOTIDE SEQUENCE [LARGE SCALE GENOMIC DNA]</scope>
    <source>
        <strain evidence="6 8">DSM 10309</strain>
    </source>
</reference>
<dbReference type="Proteomes" id="UP000522688">
    <property type="component" value="Unassembled WGS sequence"/>
</dbReference>
<evidence type="ECO:0000313" key="7">
    <source>
        <dbReference type="Proteomes" id="UP000321154"/>
    </source>
</evidence>